<dbReference type="PANTHER" id="PTHR30004:SF6">
    <property type="entry name" value="D-THREONATE 4-PHOSPHATE DEHYDROGENASE"/>
    <property type="match status" value="1"/>
</dbReference>
<sequence>MAGEAGRPRIGVMIGDPGGIGPEVCVKALATGEPQRLADVVLIGNLHVVESAAKAAGVSMSVQAVESAAGASGELFIPVLDSGSLRPEDYRIGASSAASGRAVKQWIDKATALSNSGELDGWIMAPVNTTSLKDAGVLKDIDDLQPPGTFMFRLSGPLRVVPISEHLRIKDVAAAVTADRVLHVIRLVDKHLRRWGIAAPRIGVAGLNPHAMFEEDIEEIAPAVARAKAEGLSAEGPVPPDSVFRQCIEDRYDAVVTMYHDQGQIAVKTSVFEGACTVYLGLPYVQLSVPHGTAYDIAGTGKAQHRSMLAAMKTAAMLVAGKGFLHIPAERAA</sequence>
<evidence type="ECO:0000256" key="1">
    <source>
        <dbReference type="ARBA" id="ARBA00022723"/>
    </source>
</evidence>
<dbReference type="Pfam" id="PF04166">
    <property type="entry name" value="PdxA"/>
    <property type="match status" value="1"/>
</dbReference>
<dbReference type="EMBL" id="JBDPGJ010000002">
    <property type="protein sequence ID" value="MEX0405285.1"/>
    <property type="molecule type" value="Genomic_DNA"/>
</dbReference>
<dbReference type="SUPFAM" id="SSF53659">
    <property type="entry name" value="Isocitrate/Isopropylmalate dehydrogenase-like"/>
    <property type="match status" value="1"/>
</dbReference>
<dbReference type="Gene3D" id="3.40.718.10">
    <property type="entry name" value="Isopropylmalate Dehydrogenase"/>
    <property type="match status" value="1"/>
</dbReference>
<dbReference type="PANTHER" id="PTHR30004">
    <property type="entry name" value="4-HYDROXYTHREONINE-4-PHOSPHATE DEHYDROGENASE"/>
    <property type="match status" value="1"/>
</dbReference>
<gene>
    <name evidence="4" type="ORF">ABGN05_06375</name>
</gene>
<keyword evidence="2 4" id="KW-0560">Oxidoreductase</keyword>
<dbReference type="GO" id="GO:0050570">
    <property type="term" value="F:4-hydroxythreonine-4-phosphate dehydrogenase activity"/>
    <property type="evidence" value="ECO:0007669"/>
    <property type="project" value="UniProtKB-EC"/>
</dbReference>
<accession>A0ABV3SEU2</accession>
<proteinExistence type="predicted"/>
<dbReference type="EC" id="1.1.1.262" evidence="4"/>
<evidence type="ECO:0000256" key="2">
    <source>
        <dbReference type="ARBA" id="ARBA00023002"/>
    </source>
</evidence>
<comment type="caution">
    <text evidence="4">The sequence shown here is derived from an EMBL/GenBank/DDBJ whole genome shotgun (WGS) entry which is preliminary data.</text>
</comment>
<protein>
    <submittedName>
        <fullName evidence="4">4-hydroxythreonine-4-phosphate dehydrogenase PdxA</fullName>
        <ecNumber evidence="4">1.1.1.262</ecNumber>
    </submittedName>
</protein>
<name>A0ABV3SEU2_9HYPH</name>
<evidence type="ECO:0000313" key="5">
    <source>
        <dbReference type="Proteomes" id="UP001556692"/>
    </source>
</evidence>
<keyword evidence="3" id="KW-0520">NAD</keyword>
<dbReference type="InterPro" id="IPR005255">
    <property type="entry name" value="PdxA_fam"/>
</dbReference>
<organism evidence="4 5">
    <name type="scientific">Aquibium pacificus</name>
    <dbReference type="NCBI Taxonomy" id="3153579"/>
    <lineage>
        <taxon>Bacteria</taxon>
        <taxon>Pseudomonadati</taxon>
        <taxon>Pseudomonadota</taxon>
        <taxon>Alphaproteobacteria</taxon>
        <taxon>Hyphomicrobiales</taxon>
        <taxon>Phyllobacteriaceae</taxon>
        <taxon>Aquibium</taxon>
    </lineage>
</organism>
<dbReference type="Proteomes" id="UP001556692">
    <property type="component" value="Unassembled WGS sequence"/>
</dbReference>
<keyword evidence="1" id="KW-0479">Metal-binding</keyword>
<evidence type="ECO:0000256" key="3">
    <source>
        <dbReference type="ARBA" id="ARBA00023027"/>
    </source>
</evidence>
<keyword evidence="5" id="KW-1185">Reference proteome</keyword>
<reference evidence="4 5" key="1">
    <citation type="submission" date="2024-05" db="EMBL/GenBank/DDBJ databases">
        <authorList>
            <person name="Jiang F."/>
        </authorList>
    </citation>
    <scope>NUCLEOTIDE SEQUENCE [LARGE SCALE GENOMIC DNA]</scope>
    <source>
        <strain evidence="4 5">LZ166</strain>
    </source>
</reference>
<evidence type="ECO:0000313" key="4">
    <source>
        <dbReference type="EMBL" id="MEX0405285.1"/>
    </source>
</evidence>
<dbReference type="RefSeq" id="WP_367953188.1">
    <property type="nucleotide sequence ID" value="NZ_JBDPGJ010000002.1"/>
</dbReference>